<dbReference type="InterPro" id="IPR013078">
    <property type="entry name" value="His_Pase_superF_clade-1"/>
</dbReference>
<protein>
    <submittedName>
        <fullName evidence="3">MSMEG_4193 family putative phosphomutase</fullName>
    </submittedName>
</protein>
<dbReference type="PANTHER" id="PTHR48100">
    <property type="entry name" value="BROAD-SPECIFICITY PHOSPHATASE YOR283W-RELATED"/>
    <property type="match status" value="1"/>
</dbReference>
<dbReference type="OrthoDB" id="4120859at2"/>
<dbReference type="EMBL" id="VDFR01000130">
    <property type="protein sequence ID" value="TNC37078.1"/>
    <property type="molecule type" value="Genomic_DNA"/>
</dbReference>
<dbReference type="SUPFAM" id="SSF53254">
    <property type="entry name" value="Phosphoglycerate mutase-like"/>
    <property type="match status" value="1"/>
</dbReference>
<proteinExistence type="predicted"/>
<dbReference type="InterPro" id="IPR022492">
    <property type="entry name" value="Phosphomutase_MSMEG4193_put"/>
</dbReference>
<comment type="caution">
    <text evidence="3">The sequence shown here is derived from an EMBL/GenBank/DDBJ whole genome shotgun (WGS) entry which is preliminary data.</text>
</comment>
<evidence type="ECO:0000313" key="3">
    <source>
        <dbReference type="EMBL" id="TNC37078.1"/>
    </source>
</evidence>
<accession>A0A5C4MD89</accession>
<gene>
    <name evidence="3" type="ORF">FHE65_25630</name>
    <name evidence="2" type="ORF">FHE65_28680</name>
</gene>
<dbReference type="PANTHER" id="PTHR48100:SF2">
    <property type="entry name" value="CONSERVED PROTEIN"/>
    <property type="match status" value="1"/>
</dbReference>
<name>A0A5C4MD89_9ACTN</name>
<dbReference type="InterPro" id="IPR050275">
    <property type="entry name" value="PGM_Phosphatase"/>
</dbReference>
<organism evidence="3 4">
    <name type="scientific">Mumia zhuanghuii</name>
    <dbReference type="NCBI Taxonomy" id="2585211"/>
    <lineage>
        <taxon>Bacteria</taxon>
        <taxon>Bacillati</taxon>
        <taxon>Actinomycetota</taxon>
        <taxon>Actinomycetes</taxon>
        <taxon>Propionibacteriales</taxon>
        <taxon>Nocardioidaceae</taxon>
        <taxon>Mumia</taxon>
    </lineage>
</organism>
<dbReference type="Gene3D" id="3.40.50.1240">
    <property type="entry name" value="Phosphoglycerate mutase-like"/>
    <property type="match status" value="1"/>
</dbReference>
<dbReference type="AlphaFoldDB" id="A0A5C4MD89"/>
<evidence type="ECO:0000313" key="4">
    <source>
        <dbReference type="Proteomes" id="UP000306740"/>
    </source>
</evidence>
<dbReference type="GO" id="GO:0005737">
    <property type="term" value="C:cytoplasm"/>
    <property type="evidence" value="ECO:0007669"/>
    <property type="project" value="TreeGrafter"/>
</dbReference>
<sequence>MRHGRTAANADGILAGRTRALGLDTTGQSQAARLAERLAAVPLSLVVSSPLLRTMQTARKIADGQPEEVPVRRDAGLVECDYGRWTGRRLADLAKEPLWTTVQQQPSAVIFPGGEAMVAMAARALEAVRRIDRRVARRHGERTVWVAVSHGDVIKAILADALGTPLDLFQRIAVNPGSVSAITYGTHRPTVHHLNDLGSDLGGLVPPSDRSGAPSGDAPVGGGA</sequence>
<evidence type="ECO:0000313" key="2">
    <source>
        <dbReference type="EMBL" id="TNC33674.1"/>
    </source>
</evidence>
<evidence type="ECO:0000256" key="1">
    <source>
        <dbReference type="SAM" id="MobiDB-lite"/>
    </source>
</evidence>
<dbReference type="SMART" id="SM00855">
    <property type="entry name" value="PGAM"/>
    <property type="match status" value="1"/>
</dbReference>
<dbReference type="CDD" id="cd07067">
    <property type="entry name" value="HP_PGM_like"/>
    <property type="match status" value="1"/>
</dbReference>
<dbReference type="Pfam" id="PF00300">
    <property type="entry name" value="His_Phos_1"/>
    <property type="match status" value="1"/>
</dbReference>
<feature type="region of interest" description="Disordered" evidence="1">
    <location>
        <begin position="199"/>
        <end position="224"/>
    </location>
</feature>
<dbReference type="GO" id="GO:0016791">
    <property type="term" value="F:phosphatase activity"/>
    <property type="evidence" value="ECO:0007669"/>
    <property type="project" value="TreeGrafter"/>
</dbReference>
<reference evidence="3 4" key="1">
    <citation type="submission" date="2019-05" db="EMBL/GenBank/DDBJ databases">
        <title>Mumia sp. nov., isolated from the intestinal contents of plateau pika (Ochotona curzoniae) in the Qinghai-Tibet plateau of China.</title>
        <authorList>
            <person name="Tian Z."/>
        </authorList>
    </citation>
    <scope>NUCLEOTIDE SEQUENCE [LARGE SCALE GENOMIC DNA]</scope>
    <source>
        <strain evidence="4">527</strain>
        <strain evidence="3">Z527</strain>
    </source>
</reference>
<dbReference type="EMBL" id="VDFR01000167">
    <property type="protein sequence ID" value="TNC33674.1"/>
    <property type="molecule type" value="Genomic_DNA"/>
</dbReference>
<dbReference type="Proteomes" id="UP000306740">
    <property type="component" value="Unassembled WGS sequence"/>
</dbReference>
<dbReference type="InterPro" id="IPR029033">
    <property type="entry name" value="His_PPase_superfam"/>
</dbReference>
<dbReference type="NCBIfam" id="TIGR03848">
    <property type="entry name" value="MSMEG_4193"/>
    <property type="match status" value="1"/>
</dbReference>